<keyword evidence="1" id="KW-0479">Metal-binding</keyword>
<proteinExistence type="predicted"/>
<dbReference type="PANTHER" id="PTHR10587">
    <property type="entry name" value="GLYCOSYL TRANSFERASE-RELATED"/>
    <property type="match status" value="1"/>
</dbReference>
<protein>
    <submittedName>
        <fullName evidence="4">Peptidoglycan/xylan/chitin deacetylase (PgdA/CDA1 family)</fullName>
    </submittedName>
</protein>
<dbReference type="AlphaFoldDB" id="A0A7W7YNB2"/>
<dbReference type="RefSeq" id="WP_184210992.1">
    <property type="nucleotide sequence ID" value="NZ_JACHIF010000008.1"/>
</dbReference>
<evidence type="ECO:0000259" key="3">
    <source>
        <dbReference type="PROSITE" id="PS51677"/>
    </source>
</evidence>
<evidence type="ECO:0000256" key="2">
    <source>
        <dbReference type="ARBA" id="ARBA00022801"/>
    </source>
</evidence>
<organism evidence="4 5">
    <name type="scientific">Prosthecobacter dejongeii</name>
    <dbReference type="NCBI Taxonomy" id="48465"/>
    <lineage>
        <taxon>Bacteria</taxon>
        <taxon>Pseudomonadati</taxon>
        <taxon>Verrucomicrobiota</taxon>
        <taxon>Verrucomicrobiia</taxon>
        <taxon>Verrucomicrobiales</taxon>
        <taxon>Verrucomicrobiaceae</taxon>
        <taxon>Prosthecobacter</taxon>
    </lineage>
</organism>
<dbReference type="GO" id="GO:0005975">
    <property type="term" value="P:carbohydrate metabolic process"/>
    <property type="evidence" value="ECO:0007669"/>
    <property type="project" value="InterPro"/>
</dbReference>
<dbReference type="Gene3D" id="3.20.20.370">
    <property type="entry name" value="Glycoside hydrolase/deacetylase"/>
    <property type="match status" value="1"/>
</dbReference>
<reference evidence="4 5" key="1">
    <citation type="submission" date="2020-08" db="EMBL/GenBank/DDBJ databases">
        <title>Genomic Encyclopedia of Type Strains, Phase IV (KMG-IV): sequencing the most valuable type-strain genomes for metagenomic binning, comparative biology and taxonomic classification.</title>
        <authorList>
            <person name="Goeker M."/>
        </authorList>
    </citation>
    <scope>NUCLEOTIDE SEQUENCE [LARGE SCALE GENOMIC DNA]</scope>
    <source>
        <strain evidence="4 5">DSM 12251</strain>
    </source>
</reference>
<dbReference type="Pfam" id="PF01522">
    <property type="entry name" value="Polysacc_deac_1"/>
    <property type="match status" value="1"/>
</dbReference>
<dbReference type="SUPFAM" id="SSF88713">
    <property type="entry name" value="Glycoside hydrolase/deacetylase"/>
    <property type="match status" value="1"/>
</dbReference>
<accession>A0A7W7YNB2</accession>
<dbReference type="InterPro" id="IPR050248">
    <property type="entry name" value="Polysacc_deacetylase_ArnD"/>
</dbReference>
<dbReference type="GO" id="GO:0016810">
    <property type="term" value="F:hydrolase activity, acting on carbon-nitrogen (but not peptide) bonds"/>
    <property type="evidence" value="ECO:0007669"/>
    <property type="project" value="InterPro"/>
</dbReference>
<dbReference type="CDD" id="cd10917">
    <property type="entry name" value="CE4_NodB_like_6s_7s"/>
    <property type="match status" value="1"/>
</dbReference>
<comment type="caution">
    <text evidence="4">The sequence shown here is derived from an EMBL/GenBank/DDBJ whole genome shotgun (WGS) entry which is preliminary data.</text>
</comment>
<evidence type="ECO:0000313" key="5">
    <source>
        <dbReference type="Proteomes" id="UP000534294"/>
    </source>
</evidence>
<name>A0A7W7YNB2_9BACT</name>
<keyword evidence="2" id="KW-0378">Hydrolase</keyword>
<dbReference type="PANTHER" id="PTHR10587:SF133">
    <property type="entry name" value="CHITIN DEACETYLASE 1-RELATED"/>
    <property type="match status" value="1"/>
</dbReference>
<dbReference type="GO" id="GO:0046872">
    <property type="term" value="F:metal ion binding"/>
    <property type="evidence" value="ECO:0007669"/>
    <property type="project" value="UniProtKB-KW"/>
</dbReference>
<evidence type="ECO:0000256" key="1">
    <source>
        <dbReference type="ARBA" id="ARBA00022723"/>
    </source>
</evidence>
<dbReference type="EMBL" id="JACHIF010000008">
    <property type="protein sequence ID" value="MBB5039328.1"/>
    <property type="molecule type" value="Genomic_DNA"/>
</dbReference>
<evidence type="ECO:0000313" key="4">
    <source>
        <dbReference type="EMBL" id="MBB5039328.1"/>
    </source>
</evidence>
<sequence>MTTKLTALTFDDGPTMYSSRLQDLLYQYGVKVTFFFIGKMVKRYPKLAESAANLGHEIANHTWSHPQLIHLTDKEFIKELEQAHSIILDTTGKTPTLFRPPYGYITKAQRSIAQELFGYQTVLWNFDTKDWKQPNQSILAKEIQNHLESDQIILMHETHESSINAVNQVLSSTFYNKSNFVTTSEIRLRLLKPYSNS</sequence>
<dbReference type="GO" id="GO:0016020">
    <property type="term" value="C:membrane"/>
    <property type="evidence" value="ECO:0007669"/>
    <property type="project" value="TreeGrafter"/>
</dbReference>
<dbReference type="InterPro" id="IPR011330">
    <property type="entry name" value="Glyco_hydro/deAcase_b/a-brl"/>
</dbReference>
<dbReference type="InterPro" id="IPR002509">
    <property type="entry name" value="NODB_dom"/>
</dbReference>
<dbReference type="Proteomes" id="UP000534294">
    <property type="component" value="Unassembled WGS sequence"/>
</dbReference>
<gene>
    <name evidence="4" type="ORF">HNQ64_003600</name>
</gene>
<keyword evidence="5" id="KW-1185">Reference proteome</keyword>
<dbReference type="PROSITE" id="PS51677">
    <property type="entry name" value="NODB"/>
    <property type="match status" value="1"/>
</dbReference>
<feature type="domain" description="NodB homology" evidence="3">
    <location>
        <begin position="4"/>
        <end position="183"/>
    </location>
</feature>